<keyword evidence="11" id="KW-1185">Reference proteome</keyword>
<keyword evidence="8" id="KW-1133">Transmembrane helix</keyword>
<evidence type="ECO:0000259" key="9">
    <source>
        <dbReference type="PROSITE" id="PS51405"/>
    </source>
</evidence>
<dbReference type="OrthoDB" id="407298at2759"/>
<dbReference type="GO" id="GO:0046872">
    <property type="term" value="F:metal ion binding"/>
    <property type="evidence" value="ECO:0007669"/>
    <property type="project" value="UniProtKB-KW"/>
</dbReference>
<feature type="transmembrane region" description="Helical" evidence="8">
    <location>
        <begin position="100"/>
        <end position="121"/>
    </location>
</feature>
<keyword evidence="5" id="KW-0560">Oxidoreductase</keyword>
<comment type="cofactor">
    <cofactor evidence="1">
        <name>heme b</name>
        <dbReference type="ChEBI" id="CHEBI:60344"/>
    </cofactor>
</comment>
<dbReference type="PANTHER" id="PTHR33577:SF9">
    <property type="entry name" value="PEROXIDASE STCC"/>
    <property type="match status" value="1"/>
</dbReference>
<keyword evidence="6" id="KW-0408">Iron</keyword>
<name>A0A9P5TBD2_9AGAM</name>
<keyword evidence="3" id="KW-0349">Heme</keyword>
<keyword evidence="4" id="KW-0479">Metal-binding</keyword>
<feature type="domain" description="Heme haloperoxidase family profile" evidence="9">
    <location>
        <begin position="47"/>
        <end position="249"/>
    </location>
</feature>
<evidence type="ECO:0000256" key="1">
    <source>
        <dbReference type="ARBA" id="ARBA00001970"/>
    </source>
</evidence>
<dbReference type="PANTHER" id="PTHR33577">
    <property type="entry name" value="STERIGMATOCYSTIN BIOSYNTHESIS PEROXIDASE STCC-RELATED"/>
    <property type="match status" value="1"/>
</dbReference>
<dbReference type="PROSITE" id="PS51405">
    <property type="entry name" value="HEME_HALOPEROXIDASE"/>
    <property type="match status" value="1"/>
</dbReference>
<dbReference type="EMBL" id="WHVB01000004">
    <property type="protein sequence ID" value="KAF8483514.1"/>
    <property type="molecule type" value="Genomic_DNA"/>
</dbReference>
<reference evidence="10" key="2">
    <citation type="journal article" date="2020" name="Nat. Commun.">
        <title>Large-scale genome sequencing of mycorrhizal fungi provides insights into the early evolution of symbiotic traits.</title>
        <authorList>
            <person name="Miyauchi S."/>
            <person name="Kiss E."/>
            <person name="Kuo A."/>
            <person name="Drula E."/>
            <person name="Kohler A."/>
            <person name="Sanchez-Garcia M."/>
            <person name="Morin E."/>
            <person name="Andreopoulos B."/>
            <person name="Barry K.W."/>
            <person name="Bonito G."/>
            <person name="Buee M."/>
            <person name="Carver A."/>
            <person name="Chen C."/>
            <person name="Cichocki N."/>
            <person name="Clum A."/>
            <person name="Culley D."/>
            <person name="Crous P.W."/>
            <person name="Fauchery L."/>
            <person name="Girlanda M."/>
            <person name="Hayes R.D."/>
            <person name="Keri Z."/>
            <person name="LaButti K."/>
            <person name="Lipzen A."/>
            <person name="Lombard V."/>
            <person name="Magnuson J."/>
            <person name="Maillard F."/>
            <person name="Murat C."/>
            <person name="Nolan M."/>
            <person name="Ohm R.A."/>
            <person name="Pangilinan J."/>
            <person name="Pereira M.F."/>
            <person name="Perotto S."/>
            <person name="Peter M."/>
            <person name="Pfister S."/>
            <person name="Riley R."/>
            <person name="Sitrit Y."/>
            <person name="Stielow J.B."/>
            <person name="Szollosi G."/>
            <person name="Zifcakova L."/>
            <person name="Stursova M."/>
            <person name="Spatafora J.W."/>
            <person name="Tedersoo L."/>
            <person name="Vaario L.M."/>
            <person name="Yamada A."/>
            <person name="Yan M."/>
            <person name="Wang P."/>
            <person name="Xu J."/>
            <person name="Bruns T."/>
            <person name="Baldrian P."/>
            <person name="Vilgalys R."/>
            <person name="Dunand C."/>
            <person name="Henrissat B."/>
            <person name="Grigoriev I.V."/>
            <person name="Hibbett D."/>
            <person name="Nagy L.G."/>
            <person name="Martin F.M."/>
        </authorList>
    </citation>
    <scope>NUCLEOTIDE SEQUENCE</scope>
    <source>
        <strain evidence="10">Prilba</strain>
    </source>
</reference>
<evidence type="ECO:0000256" key="4">
    <source>
        <dbReference type="ARBA" id="ARBA00022723"/>
    </source>
</evidence>
<gene>
    <name evidence="10" type="ORF">DFH94DRAFT_722330</name>
</gene>
<evidence type="ECO:0000313" key="10">
    <source>
        <dbReference type="EMBL" id="KAF8483514.1"/>
    </source>
</evidence>
<dbReference type="InterPro" id="IPR000028">
    <property type="entry name" value="Chloroperoxidase"/>
</dbReference>
<comment type="caution">
    <text evidence="10">The sequence shown here is derived from an EMBL/GenBank/DDBJ whole genome shotgun (WGS) entry which is preliminary data.</text>
</comment>
<feature type="transmembrane region" description="Helical" evidence="8">
    <location>
        <begin position="285"/>
        <end position="302"/>
    </location>
</feature>
<dbReference type="Pfam" id="PF01328">
    <property type="entry name" value="Peroxidase_2"/>
    <property type="match status" value="1"/>
</dbReference>
<dbReference type="InterPro" id="IPR036851">
    <property type="entry name" value="Chloroperoxidase-like_sf"/>
</dbReference>
<evidence type="ECO:0000256" key="7">
    <source>
        <dbReference type="ARBA" id="ARBA00025795"/>
    </source>
</evidence>
<dbReference type="GO" id="GO:0004601">
    <property type="term" value="F:peroxidase activity"/>
    <property type="evidence" value="ECO:0007669"/>
    <property type="project" value="UniProtKB-KW"/>
</dbReference>
<protein>
    <submittedName>
        <fullName evidence="10">Chloroperoxidase</fullName>
    </submittedName>
</protein>
<evidence type="ECO:0000256" key="5">
    <source>
        <dbReference type="ARBA" id="ARBA00023002"/>
    </source>
</evidence>
<evidence type="ECO:0000256" key="2">
    <source>
        <dbReference type="ARBA" id="ARBA00022559"/>
    </source>
</evidence>
<evidence type="ECO:0000256" key="3">
    <source>
        <dbReference type="ARBA" id="ARBA00022617"/>
    </source>
</evidence>
<comment type="similarity">
    <text evidence="7">Belongs to the chloroperoxidase family.</text>
</comment>
<sequence>MVQRLTEPHFALRRFPTIPGNSHPDMMFTATSLNHDGASGTIVIEKDLHEWRPQQPGEVRSPCPALNTLANHGYLPRDGKQLNHSIITRALEEGYGLSGVLSHILVIGGIALLGQAGSFALDDLARHNRIEHDASLVHDDTKARDEYAPTAPDSTLVNQFLAQAKDGHFMTIEDVAKARVWRESQCPVLNHLHAEIARGEMAIALGLFSQLDSDKQGIPVDMLRVWLSEERLPSDWKPTHTQGLLETIRTSWKIYNDMKIFEDKGDNITPDERGSRVSNVFGHRYLVSFILLTFLFVAITYWV</sequence>
<accession>A0A9P5TBD2</accession>
<dbReference type="SUPFAM" id="SSF47571">
    <property type="entry name" value="Cloroperoxidase"/>
    <property type="match status" value="1"/>
</dbReference>
<organism evidence="10 11">
    <name type="scientific">Russula ochroleuca</name>
    <dbReference type="NCBI Taxonomy" id="152965"/>
    <lineage>
        <taxon>Eukaryota</taxon>
        <taxon>Fungi</taxon>
        <taxon>Dikarya</taxon>
        <taxon>Basidiomycota</taxon>
        <taxon>Agaricomycotina</taxon>
        <taxon>Agaricomycetes</taxon>
        <taxon>Russulales</taxon>
        <taxon>Russulaceae</taxon>
        <taxon>Russula</taxon>
    </lineage>
</organism>
<reference evidence="10" key="1">
    <citation type="submission" date="2019-10" db="EMBL/GenBank/DDBJ databases">
        <authorList>
            <consortium name="DOE Joint Genome Institute"/>
            <person name="Kuo A."/>
            <person name="Miyauchi S."/>
            <person name="Kiss E."/>
            <person name="Drula E."/>
            <person name="Kohler A."/>
            <person name="Sanchez-Garcia M."/>
            <person name="Andreopoulos B."/>
            <person name="Barry K.W."/>
            <person name="Bonito G."/>
            <person name="Buee M."/>
            <person name="Carver A."/>
            <person name="Chen C."/>
            <person name="Cichocki N."/>
            <person name="Clum A."/>
            <person name="Culley D."/>
            <person name="Crous P.W."/>
            <person name="Fauchery L."/>
            <person name="Girlanda M."/>
            <person name="Hayes R."/>
            <person name="Keri Z."/>
            <person name="LaButti K."/>
            <person name="Lipzen A."/>
            <person name="Lombard V."/>
            <person name="Magnuson J."/>
            <person name="Maillard F."/>
            <person name="Morin E."/>
            <person name="Murat C."/>
            <person name="Nolan M."/>
            <person name="Ohm R."/>
            <person name="Pangilinan J."/>
            <person name="Pereira M."/>
            <person name="Perotto S."/>
            <person name="Peter M."/>
            <person name="Riley R."/>
            <person name="Sitrit Y."/>
            <person name="Stielow B."/>
            <person name="Szollosi G."/>
            <person name="Zifcakova L."/>
            <person name="Stursova M."/>
            <person name="Spatafora J.W."/>
            <person name="Tedersoo L."/>
            <person name="Vaario L.-M."/>
            <person name="Yamada A."/>
            <person name="Yan M."/>
            <person name="Wang P."/>
            <person name="Xu J."/>
            <person name="Bruns T."/>
            <person name="Baldrian P."/>
            <person name="Vilgalys R."/>
            <person name="Henrissat B."/>
            <person name="Grigoriev I.V."/>
            <person name="Hibbett D."/>
            <person name="Nagy L.G."/>
            <person name="Martin F.M."/>
        </authorList>
    </citation>
    <scope>NUCLEOTIDE SEQUENCE</scope>
    <source>
        <strain evidence="10">Prilba</strain>
    </source>
</reference>
<evidence type="ECO:0000256" key="6">
    <source>
        <dbReference type="ARBA" id="ARBA00023004"/>
    </source>
</evidence>
<proteinExistence type="inferred from homology"/>
<dbReference type="Gene3D" id="1.10.489.10">
    <property type="entry name" value="Chloroperoxidase-like"/>
    <property type="match status" value="1"/>
</dbReference>
<evidence type="ECO:0000256" key="8">
    <source>
        <dbReference type="SAM" id="Phobius"/>
    </source>
</evidence>
<keyword evidence="8" id="KW-0812">Transmembrane</keyword>
<dbReference type="AlphaFoldDB" id="A0A9P5TBD2"/>
<keyword evidence="2" id="KW-0575">Peroxidase</keyword>
<evidence type="ECO:0000313" key="11">
    <source>
        <dbReference type="Proteomes" id="UP000759537"/>
    </source>
</evidence>
<dbReference type="Proteomes" id="UP000759537">
    <property type="component" value="Unassembled WGS sequence"/>
</dbReference>
<keyword evidence="8" id="KW-0472">Membrane</keyword>